<evidence type="ECO:0000256" key="1">
    <source>
        <dbReference type="SAM" id="MobiDB-lite"/>
    </source>
</evidence>
<dbReference type="InterPro" id="IPR051531">
    <property type="entry name" value="N-acetyltransferase"/>
</dbReference>
<organism evidence="3 4">
    <name type="scientific">Rhodobacter aestuarii</name>
    <dbReference type="NCBI Taxonomy" id="453582"/>
    <lineage>
        <taxon>Bacteria</taxon>
        <taxon>Pseudomonadati</taxon>
        <taxon>Pseudomonadota</taxon>
        <taxon>Alphaproteobacteria</taxon>
        <taxon>Rhodobacterales</taxon>
        <taxon>Rhodobacter group</taxon>
        <taxon>Rhodobacter</taxon>
    </lineage>
</organism>
<keyword evidence="4" id="KW-1185">Reference proteome</keyword>
<dbReference type="InterPro" id="IPR000182">
    <property type="entry name" value="GNAT_dom"/>
</dbReference>
<dbReference type="PANTHER" id="PTHR43792">
    <property type="entry name" value="GNAT FAMILY, PUTATIVE (AFU_ORTHOLOGUE AFUA_3G00765)-RELATED-RELATED"/>
    <property type="match status" value="1"/>
</dbReference>
<evidence type="ECO:0000313" key="3">
    <source>
        <dbReference type="EMBL" id="SIT19412.1"/>
    </source>
</evidence>
<dbReference type="GO" id="GO:0016747">
    <property type="term" value="F:acyltransferase activity, transferring groups other than amino-acyl groups"/>
    <property type="evidence" value="ECO:0007669"/>
    <property type="project" value="InterPro"/>
</dbReference>
<feature type="domain" description="N-acetyltransferase" evidence="2">
    <location>
        <begin position="15"/>
        <end position="175"/>
    </location>
</feature>
<dbReference type="PANTHER" id="PTHR43792:SF1">
    <property type="entry name" value="N-ACETYLTRANSFERASE DOMAIN-CONTAINING PROTEIN"/>
    <property type="match status" value="1"/>
</dbReference>
<gene>
    <name evidence="3" type="ORF">SAMN05421580_11451</name>
</gene>
<protein>
    <submittedName>
        <fullName evidence="3">Protein N-acetyltransferase, RimJ/RimL family</fullName>
    </submittedName>
</protein>
<keyword evidence="3" id="KW-0808">Transferase</keyword>
<name>A0A1N7Q971_9RHOB</name>
<dbReference type="Pfam" id="PF13302">
    <property type="entry name" value="Acetyltransf_3"/>
    <property type="match status" value="1"/>
</dbReference>
<dbReference type="Gene3D" id="3.40.630.30">
    <property type="match status" value="1"/>
</dbReference>
<dbReference type="PROSITE" id="PS51186">
    <property type="entry name" value="GNAT"/>
    <property type="match status" value="1"/>
</dbReference>
<proteinExistence type="predicted"/>
<dbReference type="OrthoDB" id="6293260at2"/>
<dbReference type="AlphaFoldDB" id="A0A1N7Q971"/>
<dbReference type="InterPro" id="IPR016181">
    <property type="entry name" value="Acyl_CoA_acyltransferase"/>
</dbReference>
<feature type="region of interest" description="Disordered" evidence="1">
    <location>
        <begin position="159"/>
        <end position="179"/>
    </location>
</feature>
<accession>A0A1N7Q971</accession>
<reference evidence="4" key="1">
    <citation type="submission" date="2017-01" db="EMBL/GenBank/DDBJ databases">
        <authorList>
            <person name="Varghese N."/>
            <person name="Submissions S."/>
        </authorList>
    </citation>
    <scope>NUCLEOTIDE SEQUENCE [LARGE SCALE GENOMIC DNA]</scope>
    <source>
        <strain evidence="4">DSM 19945</strain>
    </source>
</reference>
<feature type="compositionally biased region" description="Basic and acidic residues" evidence="1">
    <location>
        <begin position="162"/>
        <end position="179"/>
    </location>
</feature>
<dbReference type="RefSeq" id="WP_076486265.1">
    <property type="nucleotide sequence ID" value="NZ_FTOG01000014.1"/>
</dbReference>
<evidence type="ECO:0000313" key="4">
    <source>
        <dbReference type="Proteomes" id="UP000186221"/>
    </source>
</evidence>
<dbReference type="SUPFAM" id="SSF55729">
    <property type="entry name" value="Acyl-CoA N-acyltransferases (Nat)"/>
    <property type="match status" value="1"/>
</dbReference>
<sequence length="179" mass="20124">MVALSPTPVLETERLVLRAPAARDFPAWCDFMLSDRGRFIRSTDTVDEAIAWRAWAAVIGHWVMRGWGSFVITTKDSDAALGMTGPWAPINWPEYEIGWTCWSERHEGRGLMAEAARAAINHAYRTLKWKTAVSYIAPENARSIALAERLGAVYDPNAKPFPGEKEARVYRHPKPEDLA</sequence>
<dbReference type="Proteomes" id="UP000186221">
    <property type="component" value="Unassembled WGS sequence"/>
</dbReference>
<evidence type="ECO:0000259" key="2">
    <source>
        <dbReference type="PROSITE" id="PS51186"/>
    </source>
</evidence>
<dbReference type="EMBL" id="FTOG01000014">
    <property type="protein sequence ID" value="SIT19412.1"/>
    <property type="molecule type" value="Genomic_DNA"/>
</dbReference>
<dbReference type="STRING" id="453582.SAMN05421580_11451"/>